<dbReference type="RefSeq" id="WP_058243245.1">
    <property type="nucleotide sequence ID" value="NZ_CYSB01000005.1"/>
</dbReference>
<dbReference type="InterPro" id="IPR005471">
    <property type="entry name" value="Tscrpt_reg_IclR_N"/>
</dbReference>
<protein>
    <submittedName>
        <fullName evidence="7">Acetate operon repressor</fullName>
    </submittedName>
</protein>
<reference evidence="7 9" key="2">
    <citation type="submission" date="2015-09" db="EMBL/GenBank/DDBJ databases">
        <authorList>
            <consortium name="Swine Surveillance"/>
        </authorList>
    </citation>
    <scope>NUCLEOTIDE SEQUENCE [LARGE SCALE GENOMIC DNA]</scope>
    <source>
        <strain evidence="7 9">5120</strain>
    </source>
</reference>
<feature type="domain" description="IclR-ED" evidence="5">
    <location>
        <begin position="85"/>
        <end position="268"/>
    </location>
</feature>
<evidence type="ECO:0000313" key="8">
    <source>
        <dbReference type="Proteomes" id="UP000051086"/>
    </source>
</evidence>
<dbReference type="Gene3D" id="3.30.450.40">
    <property type="match status" value="1"/>
</dbReference>
<dbReference type="InterPro" id="IPR029016">
    <property type="entry name" value="GAF-like_dom_sf"/>
</dbReference>
<evidence type="ECO:0000256" key="2">
    <source>
        <dbReference type="ARBA" id="ARBA00023125"/>
    </source>
</evidence>
<dbReference type="InterPro" id="IPR050707">
    <property type="entry name" value="HTH_MetabolicPath_Reg"/>
</dbReference>
<evidence type="ECO:0000259" key="5">
    <source>
        <dbReference type="PROSITE" id="PS51078"/>
    </source>
</evidence>
<accession>A0A0P1FU40</accession>
<dbReference type="SMART" id="SM00346">
    <property type="entry name" value="HTH_ICLR"/>
    <property type="match status" value="1"/>
</dbReference>
<dbReference type="InterPro" id="IPR054844">
    <property type="entry name" value="TransRegBhcR"/>
</dbReference>
<gene>
    <name evidence="7" type="primary">iclR_3</name>
    <name evidence="6" type="synonym">iclR_1</name>
    <name evidence="6" type="ORF">TL5118_00396</name>
    <name evidence="7" type="ORF">TL5120_01795</name>
</gene>
<organism evidence="7 9">
    <name type="scientific">Thalassovita autumnalis</name>
    <dbReference type="NCBI Taxonomy" id="2072972"/>
    <lineage>
        <taxon>Bacteria</taxon>
        <taxon>Pseudomonadati</taxon>
        <taxon>Pseudomonadota</taxon>
        <taxon>Alphaproteobacteria</taxon>
        <taxon>Rhodobacterales</taxon>
        <taxon>Roseobacteraceae</taxon>
        <taxon>Thalassovita</taxon>
    </lineage>
</organism>
<dbReference type="SUPFAM" id="SSF55781">
    <property type="entry name" value="GAF domain-like"/>
    <property type="match status" value="1"/>
</dbReference>
<keyword evidence="3" id="KW-0804">Transcription</keyword>
<dbReference type="AlphaFoldDB" id="A0A0P1FU40"/>
<dbReference type="InterPro" id="IPR036390">
    <property type="entry name" value="WH_DNA-bd_sf"/>
</dbReference>
<dbReference type="EMBL" id="CYSB01000005">
    <property type="protein sequence ID" value="CUH63261.1"/>
    <property type="molecule type" value="Genomic_DNA"/>
</dbReference>
<dbReference type="GO" id="GO:0003700">
    <property type="term" value="F:DNA-binding transcription factor activity"/>
    <property type="evidence" value="ECO:0007669"/>
    <property type="project" value="TreeGrafter"/>
</dbReference>
<keyword evidence="8" id="KW-1185">Reference proteome</keyword>
<dbReference type="OrthoDB" id="9807558at2"/>
<dbReference type="GO" id="GO:0045892">
    <property type="term" value="P:negative regulation of DNA-templated transcription"/>
    <property type="evidence" value="ECO:0007669"/>
    <property type="project" value="TreeGrafter"/>
</dbReference>
<dbReference type="PROSITE" id="PS51077">
    <property type="entry name" value="HTH_ICLR"/>
    <property type="match status" value="1"/>
</dbReference>
<dbReference type="Pfam" id="PF01614">
    <property type="entry name" value="IclR_C"/>
    <property type="match status" value="1"/>
</dbReference>
<evidence type="ECO:0000259" key="4">
    <source>
        <dbReference type="PROSITE" id="PS51077"/>
    </source>
</evidence>
<name>A0A0P1FU40_9RHOB</name>
<evidence type="ECO:0000313" key="6">
    <source>
        <dbReference type="EMBL" id="CUH63261.1"/>
    </source>
</evidence>
<evidence type="ECO:0000256" key="1">
    <source>
        <dbReference type="ARBA" id="ARBA00023015"/>
    </source>
</evidence>
<dbReference type="InterPro" id="IPR014757">
    <property type="entry name" value="Tscrpt_reg_IclR_C"/>
</dbReference>
<keyword evidence="2" id="KW-0238">DNA-binding</keyword>
<keyword evidence="1" id="KW-0805">Transcription regulation</keyword>
<dbReference type="PANTHER" id="PTHR30136">
    <property type="entry name" value="HELIX-TURN-HELIX TRANSCRIPTIONAL REGULATOR, ICLR FAMILY"/>
    <property type="match status" value="1"/>
</dbReference>
<proteinExistence type="predicted"/>
<dbReference type="PROSITE" id="PS51078">
    <property type="entry name" value="ICLR_ED"/>
    <property type="match status" value="1"/>
</dbReference>
<dbReference type="Gene3D" id="1.10.10.10">
    <property type="entry name" value="Winged helix-like DNA-binding domain superfamily/Winged helix DNA-binding domain"/>
    <property type="match status" value="1"/>
</dbReference>
<dbReference type="Proteomes" id="UP000051086">
    <property type="component" value="Unassembled WGS sequence"/>
</dbReference>
<dbReference type="PANTHER" id="PTHR30136:SF24">
    <property type="entry name" value="HTH-TYPE TRANSCRIPTIONAL REPRESSOR ALLR"/>
    <property type="match status" value="1"/>
</dbReference>
<dbReference type="Pfam" id="PF09339">
    <property type="entry name" value="HTH_IclR"/>
    <property type="match status" value="1"/>
</dbReference>
<feature type="domain" description="HTH iclR-type" evidence="4">
    <location>
        <begin position="23"/>
        <end position="84"/>
    </location>
</feature>
<dbReference type="InterPro" id="IPR036388">
    <property type="entry name" value="WH-like_DNA-bd_sf"/>
</dbReference>
<dbReference type="SUPFAM" id="SSF46785">
    <property type="entry name" value="Winged helix' DNA-binding domain"/>
    <property type="match status" value="1"/>
</dbReference>
<dbReference type="Proteomes" id="UP000051887">
    <property type="component" value="Unassembled WGS sequence"/>
</dbReference>
<evidence type="ECO:0000313" key="9">
    <source>
        <dbReference type="Proteomes" id="UP000051887"/>
    </source>
</evidence>
<dbReference type="NCBIfam" id="NF045644">
    <property type="entry name" value="TransRegBhcR"/>
    <property type="match status" value="1"/>
</dbReference>
<dbReference type="GO" id="GO:0003677">
    <property type="term" value="F:DNA binding"/>
    <property type="evidence" value="ECO:0007669"/>
    <property type="project" value="UniProtKB-KW"/>
</dbReference>
<dbReference type="EMBL" id="CYSC01000027">
    <property type="protein sequence ID" value="CUH72000.1"/>
    <property type="molecule type" value="Genomic_DNA"/>
</dbReference>
<evidence type="ECO:0000313" key="7">
    <source>
        <dbReference type="EMBL" id="CUH72000.1"/>
    </source>
</evidence>
<reference evidence="6 8" key="1">
    <citation type="submission" date="2015-09" db="EMBL/GenBank/DDBJ databases">
        <authorList>
            <person name="Rodrigo-Torres L."/>
            <person name="Arahal D.R."/>
        </authorList>
    </citation>
    <scope>NUCLEOTIDE SEQUENCE [LARGE SCALE GENOMIC DNA]</scope>
    <source>
        <strain evidence="6 8">CECT 5118</strain>
    </source>
</reference>
<evidence type="ECO:0000256" key="3">
    <source>
        <dbReference type="ARBA" id="ARBA00023163"/>
    </source>
</evidence>
<sequence length="278" mass="30191">MSDEIRRKGRPKAFSADPKASTIQALDRAFDVLDVIAAHSGLTLSEIATALDQSPATMHRVLATLEARQVVETDPVRQTWHIGAAAFRLGSAFLRRSSVVERARPVMRALMEETGETSNLGIERNSEVMFLSQVETHESIRAFFPPGTLSPMHASGIGKALLAAMPEDAVSKRLRHLTLERFTDKTILTTAELQADLVQIQRRGWAFDDEEKALGMRCVAAPIRNLHGEPVAGLSISGPVQRLPLDRIEHIGARVRAAAQQLSQDLGAPDGPNGSPTG</sequence>